<dbReference type="Pfam" id="PF02805">
    <property type="entry name" value="Ada_Zn_binding"/>
    <property type="match status" value="1"/>
</dbReference>
<evidence type="ECO:0000256" key="10">
    <source>
        <dbReference type="ARBA" id="ARBA00023125"/>
    </source>
</evidence>
<dbReference type="PANTHER" id="PTHR43003:SF13">
    <property type="entry name" value="DNA-3-METHYLADENINE GLYCOSYLASE 2"/>
    <property type="match status" value="1"/>
</dbReference>
<dbReference type="FunFam" id="3.40.10.10:FF:000001">
    <property type="entry name" value="DNA-3-methyladenine glycosylase 2"/>
    <property type="match status" value="1"/>
</dbReference>
<keyword evidence="16" id="KW-1185">Reference proteome</keyword>
<dbReference type="GO" id="GO:0032259">
    <property type="term" value="P:methylation"/>
    <property type="evidence" value="ECO:0007669"/>
    <property type="project" value="UniProtKB-KW"/>
</dbReference>
<dbReference type="InterPro" id="IPR004026">
    <property type="entry name" value="Ada_DNA_repair_Zn-bd"/>
</dbReference>
<dbReference type="Gene3D" id="3.40.10.10">
    <property type="entry name" value="DNA Methylphosphotriester Repair Domain"/>
    <property type="match status" value="1"/>
</dbReference>
<proteinExistence type="predicted"/>
<dbReference type="GO" id="GO:0005737">
    <property type="term" value="C:cytoplasm"/>
    <property type="evidence" value="ECO:0007669"/>
    <property type="project" value="TreeGrafter"/>
</dbReference>
<dbReference type="GO" id="GO:0008270">
    <property type="term" value="F:zinc ion binding"/>
    <property type="evidence" value="ECO:0007669"/>
    <property type="project" value="InterPro"/>
</dbReference>
<evidence type="ECO:0000256" key="13">
    <source>
        <dbReference type="ARBA" id="ARBA00023204"/>
    </source>
</evidence>
<evidence type="ECO:0000256" key="1">
    <source>
        <dbReference type="ARBA" id="ARBA00000086"/>
    </source>
</evidence>
<evidence type="ECO:0000256" key="4">
    <source>
        <dbReference type="ARBA" id="ARBA00022603"/>
    </source>
</evidence>
<dbReference type="GO" id="GO:0006285">
    <property type="term" value="P:base-excision repair, AP site formation"/>
    <property type="evidence" value="ECO:0007669"/>
    <property type="project" value="TreeGrafter"/>
</dbReference>
<evidence type="ECO:0000256" key="8">
    <source>
        <dbReference type="ARBA" id="ARBA00022833"/>
    </source>
</evidence>
<dbReference type="SUPFAM" id="SSF55945">
    <property type="entry name" value="TATA-box binding protein-like"/>
    <property type="match status" value="1"/>
</dbReference>
<dbReference type="SUPFAM" id="SSF46689">
    <property type="entry name" value="Homeodomain-like"/>
    <property type="match status" value="2"/>
</dbReference>
<accession>L8JG85</accession>
<dbReference type="GO" id="GO:0032131">
    <property type="term" value="F:alkylated DNA binding"/>
    <property type="evidence" value="ECO:0007669"/>
    <property type="project" value="TreeGrafter"/>
</dbReference>
<keyword evidence="9" id="KW-0805">Transcription regulation</keyword>
<evidence type="ECO:0000313" key="16">
    <source>
        <dbReference type="Proteomes" id="UP000011134"/>
    </source>
</evidence>
<keyword evidence="8" id="KW-0862">Zinc</keyword>
<dbReference type="GO" id="GO:0043565">
    <property type="term" value="F:sequence-specific DNA binding"/>
    <property type="evidence" value="ECO:0007669"/>
    <property type="project" value="InterPro"/>
</dbReference>
<dbReference type="InterPro" id="IPR037046">
    <property type="entry name" value="AlkA_N_sf"/>
</dbReference>
<dbReference type="SMART" id="SM01009">
    <property type="entry name" value="AlkA_N"/>
    <property type="match status" value="1"/>
</dbReference>
<dbReference type="InterPro" id="IPR011257">
    <property type="entry name" value="DNA_glycosylase"/>
</dbReference>
<evidence type="ECO:0000256" key="5">
    <source>
        <dbReference type="ARBA" id="ARBA00022679"/>
    </source>
</evidence>
<evidence type="ECO:0000256" key="11">
    <source>
        <dbReference type="ARBA" id="ARBA00023159"/>
    </source>
</evidence>
<dbReference type="Proteomes" id="UP000011134">
    <property type="component" value="Unassembled WGS sequence"/>
</dbReference>
<comment type="caution">
    <text evidence="15">The sequence shown here is derived from an EMBL/GenBank/DDBJ whole genome shotgun (WGS) entry which is preliminary data.</text>
</comment>
<keyword evidence="11" id="KW-0010">Activator</keyword>
<keyword evidence="13" id="KW-0234">DNA repair</keyword>
<dbReference type="CDD" id="cd00056">
    <property type="entry name" value="ENDO3c"/>
    <property type="match status" value="1"/>
</dbReference>
<evidence type="ECO:0000256" key="12">
    <source>
        <dbReference type="ARBA" id="ARBA00023163"/>
    </source>
</evidence>
<evidence type="ECO:0000259" key="14">
    <source>
        <dbReference type="PROSITE" id="PS01124"/>
    </source>
</evidence>
<comment type="cofactor">
    <cofactor evidence="2">
        <name>Zn(2+)</name>
        <dbReference type="ChEBI" id="CHEBI:29105"/>
    </cofactor>
</comment>
<keyword evidence="10" id="KW-0238">DNA-binding</keyword>
<dbReference type="EMBL" id="AMZO01000006">
    <property type="protein sequence ID" value="ELR66447.1"/>
    <property type="molecule type" value="Genomic_DNA"/>
</dbReference>
<keyword evidence="12" id="KW-0804">Transcription</keyword>
<keyword evidence="6" id="KW-0479">Metal-binding</keyword>
<gene>
    <name evidence="15" type="ORF">C942_04145</name>
</gene>
<dbReference type="AlphaFoldDB" id="L8JG85"/>
<evidence type="ECO:0000256" key="6">
    <source>
        <dbReference type="ARBA" id="ARBA00022723"/>
    </source>
</evidence>
<name>L8JG85_9GAMM</name>
<dbReference type="InterPro" id="IPR010316">
    <property type="entry name" value="AlkA_N"/>
</dbReference>
<dbReference type="InterPro" id="IPR023170">
    <property type="entry name" value="HhH_base_excis_C"/>
</dbReference>
<dbReference type="PROSITE" id="PS01124">
    <property type="entry name" value="HTH_ARAC_FAMILY_2"/>
    <property type="match status" value="1"/>
</dbReference>
<evidence type="ECO:0000256" key="2">
    <source>
        <dbReference type="ARBA" id="ARBA00001947"/>
    </source>
</evidence>
<keyword evidence="7" id="KW-0227">DNA damage</keyword>
<dbReference type="InterPro" id="IPR003265">
    <property type="entry name" value="HhH-GPD_domain"/>
</dbReference>
<keyword evidence="5" id="KW-0808">Transferase</keyword>
<dbReference type="SUPFAM" id="SSF57884">
    <property type="entry name" value="Ada DNA repair protein, N-terminal domain (N-Ada 10)"/>
    <property type="match status" value="1"/>
</dbReference>
<dbReference type="Pfam" id="PF06029">
    <property type="entry name" value="AlkA_N"/>
    <property type="match status" value="1"/>
</dbReference>
<dbReference type="InterPro" id="IPR009057">
    <property type="entry name" value="Homeodomain-like_sf"/>
</dbReference>
<dbReference type="InterPro" id="IPR018060">
    <property type="entry name" value="HTH_AraC"/>
</dbReference>
<dbReference type="Gene3D" id="1.10.340.30">
    <property type="entry name" value="Hypothetical protein, domain 2"/>
    <property type="match status" value="1"/>
</dbReference>
<dbReference type="SUPFAM" id="SSF48150">
    <property type="entry name" value="DNA-glycosylase"/>
    <property type="match status" value="1"/>
</dbReference>
<evidence type="ECO:0000313" key="15">
    <source>
        <dbReference type="EMBL" id="ELR66447.1"/>
    </source>
</evidence>
<dbReference type="PANTHER" id="PTHR43003">
    <property type="entry name" value="DNA-3-METHYLADENINE GLYCOSYLASE"/>
    <property type="match status" value="1"/>
</dbReference>
<dbReference type="GO" id="GO:0008725">
    <property type="term" value="F:DNA-3-methyladenine glycosylase activity"/>
    <property type="evidence" value="ECO:0007669"/>
    <property type="project" value="TreeGrafter"/>
</dbReference>
<dbReference type="InterPro" id="IPR051912">
    <property type="entry name" value="Alkylbase_DNA_Glycosylase/TA"/>
</dbReference>
<evidence type="ECO:0000256" key="7">
    <source>
        <dbReference type="ARBA" id="ARBA00022763"/>
    </source>
</evidence>
<feature type="domain" description="HTH araC/xylS-type" evidence="14">
    <location>
        <begin position="87"/>
        <end position="185"/>
    </location>
</feature>
<dbReference type="GO" id="GO:0003700">
    <property type="term" value="F:DNA-binding transcription factor activity"/>
    <property type="evidence" value="ECO:0007669"/>
    <property type="project" value="InterPro"/>
</dbReference>
<dbReference type="GO" id="GO:0032993">
    <property type="term" value="C:protein-DNA complex"/>
    <property type="evidence" value="ECO:0007669"/>
    <property type="project" value="TreeGrafter"/>
</dbReference>
<protein>
    <recommendedName>
        <fullName evidence="3">DNA-3-methyladenine glycosylase II</fullName>
        <ecNumber evidence="3">3.2.2.21</ecNumber>
    </recommendedName>
</protein>
<keyword evidence="4" id="KW-0489">Methyltransferase</keyword>
<evidence type="ECO:0000256" key="3">
    <source>
        <dbReference type="ARBA" id="ARBA00012000"/>
    </source>
</evidence>
<dbReference type="Pfam" id="PF12833">
    <property type="entry name" value="HTH_18"/>
    <property type="match status" value="1"/>
</dbReference>
<dbReference type="GO" id="GO:0008168">
    <property type="term" value="F:methyltransferase activity"/>
    <property type="evidence" value="ECO:0007669"/>
    <property type="project" value="UniProtKB-KW"/>
</dbReference>
<dbReference type="InterPro" id="IPR035451">
    <property type="entry name" value="Ada-like_dom_sf"/>
</dbReference>
<dbReference type="RefSeq" id="WP_007463069.1">
    <property type="nucleotide sequence ID" value="NZ_AMZO01000006.1"/>
</dbReference>
<dbReference type="Gene3D" id="1.10.1670.10">
    <property type="entry name" value="Helix-hairpin-Helix base-excision DNA repair enzymes (C-terminal)"/>
    <property type="match status" value="1"/>
</dbReference>
<comment type="catalytic activity">
    <reaction evidence="1">
        <text>Hydrolysis of alkylated DNA, releasing 3-methyladenine, 3-methylguanine, 7-methylguanine and 7-methyladenine.</text>
        <dbReference type="EC" id="3.2.2.21"/>
    </reaction>
</comment>
<dbReference type="SMART" id="SM00342">
    <property type="entry name" value="HTH_ARAC"/>
    <property type="match status" value="1"/>
</dbReference>
<reference evidence="15 16" key="1">
    <citation type="submission" date="2012-12" db="EMBL/GenBank/DDBJ databases">
        <title>Genome Assembly of Photobacterium sp. AK15.</title>
        <authorList>
            <person name="Khatri I."/>
            <person name="Vaidya B."/>
            <person name="Srinivas T.N.R."/>
            <person name="Subramanian S."/>
            <person name="Pinnaka A."/>
        </authorList>
    </citation>
    <scope>NUCLEOTIDE SEQUENCE [LARGE SCALE GENOMIC DNA]</scope>
    <source>
        <strain evidence="15 16">AK15</strain>
    </source>
</reference>
<dbReference type="Gene3D" id="3.30.310.20">
    <property type="entry name" value="DNA-3-methyladenine glycosylase AlkA, N-terminal domain"/>
    <property type="match status" value="1"/>
</dbReference>
<dbReference type="PATRIC" id="fig|1056511.3.peg.975"/>
<dbReference type="Gene3D" id="1.10.10.60">
    <property type="entry name" value="Homeodomain-like"/>
    <property type="match status" value="2"/>
</dbReference>
<dbReference type="GO" id="GO:0043916">
    <property type="term" value="F:DNA-7-methylguanine glycosylase activity"/>
    <property type="evidence" value="ECO:0007669"/>
    <property type="project" value="TreeGrafter"/>
</dbReference>
<sequence>MELTSAQCQQARLARDHRYDGLFFTAVKTTGIYCRSVCPAPAPKEENVEYFPTAIAAANAGYRPCLRCRPDSAPGSPAWLGKNATLNRALRLIDEGALSEHPLSRLAERLGITERYLRQLFSDEIGLSPKSYSLYQQCLLAKKLLHDTRMPITDVALACGFNSIRRFNDCFRQQFSLTPTQIRKQGKGSVTTGKKIAGKSIEITLAYRPPYNWAYLQQFFASRLIPGLEWLGDNSYGRTFHYGNCFGYFTAHHQPDKASFRVELQLSELSYLPRVIKNIRRCLDLDADVRLIESQLSRALGCESLAMEGIRLPGIWSPFEAGIRAILGQQVSVKAARNLVGQFVALNPDNHKSVDSAQTPYFFPSPEQVSRFDLEKLKMPQRRRETLRLFSDYAASDNSLDDHAALLELPGIGPWTVNYLRMRGLSDPDIFLSGDLGVKKALEMLPTSFDDTLAAPWRSYLTLYLWSLLS</sequence>
<dbReference type="EC" id="3.2.2.21" evidence="3"/>
<organism evidence="15 16">
    <name type="scientific">Photobacterium marinum</name>
    <dbReference type="NCBI Taxonomy" id="1056511"/>
    <lineage>
        <taxon>Bacteria</taxon>
        <taxon>Pseudomonadati</taxon>
        <taxon>Pseudomonadota</taxon>
        <taxon>Gammaproteobacteria</taxon>
        <taxon>Vibrionales</taxon>
        <taxon>Vibrionaceae</taxon>
        <taxon>Photobacterium</taxon>
    </lineage>
</organism>
<evidence type="ECO:0000256" key="9">
    <source>
        <dbReference type="ARBA" id="ARBA00023015"/>
    </source>
</evidence>
<dbReference type="GO" id="GO:0006307">
    <property type="term" value="P:DNA alkylation repair"/>
    <property type="evidence" value="ECO:0007669"/>
    <property type="project" value="TreeGrafter"/>
</dbReference>